<keyword evidence="7" id="KW-1185">Reference proteome</keyword>
<comment type="similarity">
    <text evidence="1 4">Belongs to the type-B carboxylesterase/lipase family.</text>
</comment>
<evidence type="ECO:0000313" key="6">
    <source>
        <dbReference type="EMBL" id="OAP58682.1"/>
    </source>
</evidence>
<reference evidence="6 7" key="1">
    <citation type="submission" date="2016-04" db="EMBL/GenBank/DDBJ databases">
        <title>Draft genome of Fonsecaea erecta CBS 125763.</title>
        <authorList>
            <person name="Weiss V.A."/>
            <person name="Vicente V.A."/>
            <person name="Raittz R.T."/>
            <person name="Moreno L.F."/>
            <person name="De Souza E.M."/>
            <person name="Pedrosa F.O."/>
            <person name="Steffens M.B."/>
            <person name="Faoro H."/>
            <person name="Tadra-Sfeir M.Z."/>
            <person name="Najafzadeh M.J."/>
            <person name="Felipe M.S."/>
            <person name="Teixeira M."/>
            <person name="Sun J."/>
            <person name="Xi L."/>
            <person name="Gomes R."/>
            <person name="De Azevedo C.M."/>
            <person name="Salgado C.G."/>
            <person name="Da Silva M.B."/>
            <person name="Nascimento M.F."/>
            <person name="Queiroz-Telles F."/>
            <person name="Attili D.S."/>
            <person name="Gorbushina A."/>
        </authorList>
    </citation>
    <scope>NUCLEOTIDE SEQUENCE [LARGE SCALE GENOMIC DNA]</scope>
    <source>
        <strain evidence="6 7">CBS 125763</strain>
    </source>
</reference>
<dbReference type="AlphaFoldDB" id="A0A178ZGB7"/>
<comment type="similarity">
    <text evidence="2">Belongs to the 'GDXG' lipolytic enzyme family.</text>
</comment>
<dbReference type="Pfam" id="PF00135">
    <property type="entry name" value="COesterase"/>
    <property type="match status" value="1"/>
</dbReference>
<dbReference type="PROSITE" id="PS00122">
    <property type="entry name" value="CARBOXYLESTERASE_B_1"/>
    <property type="match status" value="1"/>
</dbReference>
<dbReference type="GO" id="GO:0016787">
    <property type="term" value="F:hydrolase activity"/>
    <property type="evidence" value="ECO:0007669"/>
    <property type="project" value="UniProtKB-KW"/>
</dbReference>
<comment type="caution">
    <text evidence="6">The sequence shown here is derived from an EMBL/GenBank/DDBJ whole genome shotgun (WGS) entry which is preliminary data.</text>
</comment>
<dbReference type="STRING" id="1367422.A0A178ZGB7"/>
<dbReference type="InterPro" id="IPR002018">
    <property type="entry name" value="CarbesteraseB"/>
</dbReference>
<dbReference type="PROSITE" id="PS01173">
    <property type="entry name" value="LIPASE_GDXG_HIS"/>
    <property type="match status" value="1"/>
</dbReference>
<dbReference type="Proteomes" id="UP000078343">
    <property type="component" value="Unassembled WGS sequence"/>
</dbReference>
<evidence type="ECO:0000256" key="1">
    <source>
        <dbReference type="ARBA" id="ARBA00005964"/>
    </source>
</evidence>
<dbReference type="Gene3D" id="3.40.50.1820">
    <property type="entry name" value="alpha/beta hydrolase"/>
    <property type="match status" value="1"/>
</dbReference>
<dbReference type="OrthoDB" id="3200163at2759"/>
<feature type="domain" description="Carboxylesterase type B" evidence="5">
    <location>
        <begin position="21"/>
        <end position="468"/>
    </location>
</feature>
<dbReference type="PANTHER" id="PTHR43142">
    <property type="entry name" value="CARBOXYLIC ESTER HYDROLASE"/>
    <property type="match status" value="1"/>
</dbReference>
<evidence type="ECO:0000313" key="7">
    <source>
        <dbReference type="Proteomes" id="UP000078343"/>
    </source>
</evidence>
<dbReference type="PANTHER" id="PTHR43142:SF1">
    <property type="entry name" value="CARBOXYLIC ESTER HYDROLASE"/>
    <property type="match status" value="1"/>
</dbReference>
<dbReference type="SUPFAM" id="SSF53474">
    <property type="entry name" value="alpha/beta-Hydrolases"/>
    <property type="match status" value="1"/>
</dbReference>
<dbReference type="EC" id="3.1.1.-" evidence="4"/>
<evidence type="ECO:0000256" key="4">
    <source>
        <dbReference type="RuleBase" id="RU361235"/>
    </source>
</evidence>
<protein>
    <recommendedName>
        <fullName evidence="4">Carboxylic ester hydrolase</fullName>
        <ecNumber evidence="4">3.1.1.-</ecNumber>
    </recommendedName>
</protein>
<gene>
    <name evidence="6" type="ORF">AYL99_07772</name>
</gene>
<dbReference type="EMBL" id="LVYI01000006">
    <property type="protein sequence ID" value="OAP58682.1"/>
    <property type="molecule type" value="Genomic_DNA"/>
</dbReference>
<name>A0A178ZGB7_9EURO</name>
<dbReference type="InterPro" id="IPR029058">
    <property type="entry name" value="AB_hydrolase_fold"/>
</dbReference>
<sequence>MENISLDNFRENFSLQAENVHINGFISKQGVANFLGIPYAQFPARFRTARRVELGLLRGQLDALRYGPRCPQKTDNIHPMMHHMFEKLSMSQRCDETTCLHLNIYAPPESVGVAKRSSLPAFVYIHGGGFNNGDNTTEFDGNHLVRRSMDLGMPIIIVTLNYRLNIFGFLGSKELIEEAKSLGETPVLNQGLNDQRLGLEWIQRSIHFFGGDPSRVTLSGESAGAASVFCHLRGGHALFQQALIQSSPRPRLRTLGEAQAAFDQLSISAGIASHATGSEKLAGLRALSPDRLLELFDGSVSMPIEDSNWFEQQLKQGGNGSSASWFDLPKWCSRIIMGYTKDEAALFLTPFQNLPDAALVDYVRKLVPDIGDDALFSNGKSALQTLTEWATEETFVKPTMDMLSEAAKQGTTVYAYEIFVVDPFPGPLHGYSWHSFGVPLTFYEPPARVYAQIAATQDKMSRAHIKFFHDLEPWEAFSAGRRKMRWNGEQTQLVDTSVAERREEDDKVLNLTCRTSKGTGQEIIAAALKMQTS</sequence>
<dbReference type="InterPro" id="IPR002168">
    <property type="entry name" value="Lipase_GDXG_HIS_AS"/>
</dbReference>
<organism evidence="6 7">
    <name type="scientific">Fonsecaea erecta</name>
    <dbReference type="NCBI Taxonomy" id="1367422"/>
    <lineage>
        <taxon>Eukaryota</taxon>
        <taxon>Fungi</taxon>
        <taxon>Dikarya</taxon>
        <taxon>Ascomycota</taxon>
        <taxon>Pezizomycotina</taxon>
        <taxon>Eurotiomycetes</taxon>
        <taxon>Chaetothyriomycetidae</taxon>
        <taxon>Chaetothyriales</taxon>
        <taxon>Herpotrichiellaceae</taxon>
        <taxon>Fonsecaea</taxon>
    </lineage>
</organism>
<accession>A0A178ZGB7</accession>
<dbReference type="GeneID" id="30011940"/>
<keyword evidence="3 4" id="KW-0378">Hydrolase</keyword>
<dbReference type="ESTHER" id="9euro-a0a178zgb7">
    <property type="family name" value="Fungal_carboxylesterase_lipase"/>
</dbReference>
<dbReference type="RefSeq" id="XP_018692049.1">
    <property type="nucleotide sequence ID" value="XM_018839281.1"/>
</dbReference>
<dbReference type="InterPro" id="IPR019826">
    <property type="entry name" value="Carboxylesterase_B_AS"/>
</dbReference>
<evidence type="ECO:0000259" key="5">
    <source>
        <dbReference type="Pfam" id="PF00135"/>
    </source>
</evidence>
<proteinExistence type="inferred from homology"/>
<evidence type="ECO:0000256" key="2">
    <source>
        <dbReference type="ARBA" id="ARBA00010515"/>
    </source>
</evidence>
<evidence type="ECO:0000256" key="3">
    <source>
        <dbReference type="ARBA" id="ARBA00022801"/>
    </source>
</evidence>